<dbReference type="EMBL" id="CAXIEN010000124">
    <property type="protein sequence ID" value="CAL1279701.1"/>
    <property type="molecule type" value="Genomic_DNA"/>
</dbReference>
<dbReference type="Proteomes" id="UP001497382">
    <property type="component" value="Unassembled WGS sequence"/>
</dbReference>
<evidence type="ECO:0000313" key="2">
    <source>
        <dbReference type="Proteomes" id="UP001497382"/>
    </source>
</evidence>
<proteinExistence type="predicted"/>
<reference evidence="1 2" key="1">
    <citation type="submission" date="2024-04" db="EMBL/GenBank/DDBJ databases">
        <authorList>
            <person name="Rising A."/>
            <person name="Reimegard J."/>
            <person name="Sonavane S."/>
            <person name="Akerstrom W."/>
            <person name="Nylinder S."/>
            <person name="Hedman E."/>
            <person name="Kallberg Y."/>
        </authorList>
    </citation>
    <scope>NUCLEOTIDE SEQUENCE [LARGE SCALE GENOMIC DNA]</scope>
</reference>
<accession>A0AAV2A6U8</accession>
<organism evidence="1 2">
    <name type="scientific">Larinioides sclopetarius</name>
    <dbReference type="NCBI Taxonomy" id="280406"/>
    <lineage>
        <taxon>Eukaryota</taxon>
        <taxon>Metazoa</taxon>
        <taxon>Ecdysozoa</taxon>
        <taxon>Arthropoda</taxon>
        <taxon>Chelicerata</taxon>
        <taxon>Arachnida</taxon>
        <taxon>Araneae</taxon>
        <taxon>Araneomorphae</taxon>
        <taxon>Entelegynae</taxon>
        <taxon>Araneoidea</taxon>
        <taxon>Araneidae</taxon>
        <taxon>Larinioides</taxon>
    </lineage>
</organism>
<evidence type="ECO:0000313" key="1">
    <source>
        <dbReference type="EMBL" id="CAL1279701.1"/>
    </source>
</evidence>
<gene>
    <name evidence="1" type="ORF">LARSCL_LOCUS10542</name>
</gene>
<dbReference type="AlphaFoldDB" id="A0AAV2A6U8"/>
<comment type="caution">
    <text evidence="1">The sequence shown here is derived from an EMBL/GenBank/DDBJ whole genome shotgun (WGS) entry which is preliminary data.</text>
</comment>
<name>A0AAV2A6U8_9ARAC</name>
<keyword evidence="2" id="KW-1185">Reference proteome</keyword>
<sequence>MFRQGTKRWPKIILNCLHIQKIVLEMVEVQKRQYCLPLQLKIVLLFHTLMLLQ</sequence>
<protein>
    <submittedName>
        <fullName evidence="1">Uncharacterized protein</fullName>
    </submittedName>
</protein>